<dbReference type="OrthoDB" id="270167at2759"/>
<dbReference type="GO" id="GO:0004792">
    <property type="term" value="F:thiosulfate-cyanide sulfurtransferase activity"/>
    <property type="evidence" value="ECO:0007669"/>
    <property type="project" value="InterPro"/>
</dbReference>
<evidence type="ECO:0000313" key="5">
    <source>
        <dbReference type="Proteomes" id="UP000593567"/>
    </source>
</evidence>
<dbReference type="PROSITE" id="PS50206">
    <property type="entry name" value="RHODANESE_3"/>
    <property type="match status" value="2"/>
</dbReference>
<dbReference type="InterPro" id="IPR045078">
    <property type="entry name" value="TST/MPST-like"/>
</dbReference>
<dbReference type="CDD" id="cd01448">
    <property type="entry name" value="TST_Repeat_1"/>
    <property type="match status" value="1"/>
</dbReference>
<name>A0A7J7K8T7_BUGNE</name>
<dbReference type="FunFam" id="3.40.250.10:FF:000001">
    <property type="entry name" value="Sulfurtransferase"/>
    <property type="match status" value="1"/>
</dbReference>
<dbReference type="CDD" id="cd01449">
    <property type="entry name" value="TST_Repeat_2"/>
    <property type="match status" value="1"/>
</dbReference>
<dbReference type="AlphaFoldDB" id="A0A7J7K8T7"/>
<feature type="domain" description="Rhodanese" evidence="3">
    <location>
        <begin position="177"/>
        <end position="290"/>
    </location>
</feature>
<evidence type="ECO:0000259" key="3">
    <source>
        <dbReference type="PROSITE" id="PS50206"/>
    </source>
</evidence>
<dbReference type="SMART" id="SM00450">
    <property type="entry name" value="RHOD"/>
    <property type="match status" value="2"/>
</dbReference>
<keyword evidence="5" id="KW-1185">Reference proteome</keyword>
<evidence type="ECO:0000313" key="4">
    <source>
        <dbReference type="EMBL" id="KAF6035049.1"/>
    </source>
</evidence>
<comment type="caution">
    <text evidence="4">The sequence shown here is derived from an EMBL/GenBank/DDBJ whole genome shotgun (WGS) entry which is preliminary data.</text>
</comment>
<dbReference type="InterPro" id="IPR001763">
    <property type="entry name" value="Rhodanese-like_dom"/>
</dbReference>
<gene>
    <name evidence="4" type="ORF">EB796_006645</name>
</gene>
<dbReference type="PANTHER" id="PTHR11364:SF27">
    <property type="entry name" value="SULFURTRANSFERASE"/>
    <property type="match status" value="1"/>
</dbReference>
<sequence>MAYYETVSRPTTHLMTTEKLASLLDSDARPVVIDASIPMPGETRDCKAEFKEKHIPGAKFLDLKECSEKNTSNAYMLPTPDRFQECIDGLGVLSSSKVVVYDANQKVGMFSSPRAWYMFKVFGFHEVFVLDGGLKKWVAEGRPIESGDVTSKALSDFKPVYNGNLVKSLDQIKTNITDKNFLLVDARSEGRFKGVAPEPRKDIKPGHIPDSKCMFWTKFLEGGHFKSPEQLAQVYKEAGVDPMAPHVATCGSGVTACFIALSSYMLGNLDVPVYDGAWFDWYQHAPDDLKVDVPSE</sequence>
<reference evidence="4" key="1">
    <citation type="submission" date="2020-06" db="EMBL/GenBank/DDBJ databases">
        <title>Draft genome of Bugula neritina, a colonial animal packing powerful symbionts and potential medicines.</title>
        <authorList>
            <person name="Rayko M."/>
        </authorList>
    </citation>
    <scope>NUCLEOTIDE SEQUENCE [LARGE SCALE GENOMIC DNA]</scope>
    <source>
        <strain evidence="4">Kwan_BN1</strain>
    </source>
</reference>
<dbReference type="SUPFAM" id="SSF52821">
    <property type="entry name" value="Rhodanese/Cell cycle control phosphatase"/>
    <property type="match status" value="2"/>
</dbReference>
<dbReference type="PROSITE" id="PS00380">
    <property type="entry name" value="RHODANESE_1"/>
    <property type="match status" value="1"/>
</dbReference>
<organism evidence="4 5">
    <name type="scientific">Bugula neritina</name>
    <name type="common">Brown bryozoan</name>
    <name type="synonym">Sertularia neritina</name>
    <dbReference type="NCBI Taxonomy" id="10212"/>
    <lineage>
        <taxon>Eukaryota</taxon>
        <taxon>Metazoa</taxon>
        <taxon>Spiralia</taxon>
        <taxon>Lophotrochozoa</taxon>
        <taxon>Bryozoa</taxon>
        <taxon>Gymnolaemata</taxon>
        <taxon>Cheilostomatida</taxon>
        <taxon>Flustrina</taxon>
        <taxon>Buguloidea</taxon>
        <taxon>Bugulidae</taxon>
        <taxon>Bugula</taxon>
    </lineage>
</organism>
<keyword evidence="2" id="KW-0677">Repeat</keyword>
<dbReference type="Gene3D" id="3.40.250.10">
    <property type="entry name" value="Rhodanese-like domain"/>
    <property type="match status" value="2"/>
</dbReference>
<dbReference type="InterPro" id="IPR036873">
    <property type="entry name" value="Rhodanese-like_dom_sf"/>
</dbReference>
<evidence type="ECO:0000256" key="1">
    <source>
        <dbReference type="ARBA" id="ARBA00022679"/>
    </source>
</evidence>
<accession>A0A7J7K8T7</accession>
<protein>
    <recommendedName>
        <fullName evidence="3">Rhodanese domain-containing protein</fullName>
    </recommendedName>
</protein>
<dbReference type="GO" id="GO:0005739">
    <property type="term" value="C:mitochondrion"/>
    <property type="evidence" value="ECO:0007669"/>
    <property type="project" value="TreeGrafter"/>
</dbReference>
<dbReference type="Proteomes" id="UP000593567">
    <property type="component" value="Unassembled WGS sequence"/>
</dbReference>
<feature type="domain" description="Rhodanese" evidence="3">
    <location>
        <begin position="26"/>
        <end position="146"/>
    </location>
</feature>
<dbReference type="InterPro" id="IPR001307">
    <property type="entry name" value="Thiosulphate_STrfase_CS"/>
</dbReference>
<evidence type="ECO:0000256" key="2">
    <source>
        <dbReference type="ARBA" id="ARBA00022737"/>
    </source>
</evidence>
<dbReference type="PANTHER" id="PTHR11364">
    <property type="entry name" value="THIOSULFATE SULFERTANSFERASE"/>
    <property type="match status" value="1"/>
</dbReference>
<keyword evidence="1" id="KW-0808">Transferase</keyword>
<proteinExistence type="predicted"/>
<dbReference type="Pfam" id="PF00581">
    <property type="entry name" value="Rhodanese"/>
    <property type="match status" value="2"/>
</dbReference>
<dbReference type="EMBL" id="VXIV02000946">
    <property type="protein sequence ID" value="KAF6035049.1"/>
    <property type="molecule type" value="Genomic_DNA"/>
</dbReference>